<reference evidence="1" key="1">
    <citation type="journal article" date="2023" name="Plant J.">
        <title>Genome sequences and population genomics provide insights into the demographic history, inbreeding, and mutation load of two 'living fossil' tree species of Dipteronia.</title>
        <authorList>
            <person name="Feng Y."/>
            <person name="Comes H.P."/>
            <person name="Chen J."/>
            <person name="Zhu S."/>
            <person name="Lu R."/>
            <person name="Zhang X."/>
            <person name="Li P."/>
            <person name="Qiu J."/>
            <person name="Olsen K.M."/>
            <person name="Qiu Y."/>
        </authorList>
    </citation>
    <scope>NUCLEOTIDE SEQUENCE</scope>
    <source>
        <strain evidence="1">KIB01</strain>
    </source>
</reference>
<gene>
    <name evidence="1" type="ORF">Ddye_000209</name>
</gene>
<protein>
    <submittedName>
        <fullName evidence="1">Uncharacterized protein</fullName>
    </submittedName>
</protein>
<dbReference type="EMBL" id="JANJYI010000001">
    <property type="protein sequence ID" value="KAK2661635.1"/>
    <property type="molecule type" value="Genomic_DNA"/>
</dbReference>
<dbReference type="Proteomes" id="UP001280121">
    <property type="component" value="Unassembled WGS sequence"/>
</dbReference>
<organism evidence="1 2">
    <name type="scientific">Dipteronia dyeriana</name>
    <dbReference type="NCBI Taxonomy" id="168575"/>
    <lineage>
        <taxon>Eukaryota</taxon>
        <taxon>Viridiplantae</taxon>
        <taxon>Streptophyta</taxon>
        <taxon>Embryophyta</taxon>
        <taxon>Tracheophyta</taxon>
        <taxon>Spermatophyta</taxon>
        <taxon>Magnoliopsida</taxon>
        <taxon>eudicotyledons</taxon>
        <taxon>Gunneridae</taxon>
        <taxon>Pentapetalae</taxon>
        <taxon>rosids</taxon>
        <taxon>malvids</taxon>
        <taxon>Sapindales</taxon>
        <taxon>Sapindaceae</taxon>
        <taxon>Hippocastanoideae</taxon>
        <taxon>Acereae</taxon>
        <taxon>Dipteronia</taxon>
    </lineage>
</organism>
<evidence type="ECO:0000313" key="1">
    <source>
        <dbReference type="EMBL" id="KAK2661635.1"/>
    </source>
</evidence>
<accession>A0AAD9XLH6</accession>
<comment type="caution">
    <text evidence="1">The sequence shown here is derived from an EMBL/GenBank/DDBJ whole genome shotgun (WGS) entry which is preliminary data.</text>
</comment>
<proteinExistence type="predicted"/>
<evidence type="ECO:0000313" key="2">
    <source>
        <dbReference type="Proteomes" id="UP001280121"/>
    </source>
</evidence>
<dbReference type="AlphaFoldDB" id="A0AAD9XLH6"/>
<name>A0AAD9XLH6_9ROSI</name>
<keyword evidence="2" id="KW-1185">Reference proteome</keyword>
<sequence>MINLYYRATYAYRIEEFSRLMAEMKSIHSKVHDELVEVGIQKFSRVHCPRKRYQMMTTNIVEFMNSCILTIRKLPITSIAKFIRDLSKRWFHDCRCNTRETPTFLIGNSDRQIKDWVISS</sequence>